<name>A0ABU1GLG9_9GAMM</name>
<evidence type="ECO:0000256" key="6">
    <source>
        <dbReference type="SAM" id="Phobius"/>
    </source>
</evidence>
<accession>A0ABU1GLG9</accession>
<comment type="subcellular location">
    <subcellularLocation>
        <location evidence="1">Cell membrane</location>
        <topology evidence="1">Multi-pass membrane protein</topology>
    </subcellularLocation>
</comment>
<reference evidence="8 9" key="1">
    <citation type="submission" date="2023-04" db="EMBL/GenBank/DDBJ databases">
        <title>A long-awaited taxogenomic arrangement of the family Halomonadaceae.</title>
        <authorList>
            <person name="De La Haba R."/>
            <person name="Chuvochina M."/>
            <person name="Wittouck S."/>
            <person name="Arahal D.R."/>
            <person name="Sanchez-Porro C."/>
            <person name="Hugenholtz P."/>
            <person name="Ventosa A."/>
        </authorList>
    </citation>
    <scope>NUCLEOTIDE SEQUENCE [LARGE SCALE GENOMIC DNA]</scope>
    <source>
        <strain evidence="8 9">DSM 17332</strain>
    </source>
</reference>
<keyword evidence="3 6" id="KW-0812">Transmembrane</keyword>
<feature type="domain" description="MrpA C-terminal/MbhD" evidence="7">
    <location>
        <begin position="12"/>
        <end position="74"/>
    </location>
</feature>
<feature type="transmembrane region" description="Helical" evidence="6">
    <location>
        <begin position="29"/>
        <end position="47"/>
    </location>
</feature>
<evidence type="ECO:0000313" key="9">
    <source>
        <dbReference type="Proteomes" id="UP001252270"/>
    </source>
</evidence>
<feature type="transmembrane region" description="Helical" evidence="6">
    <location>
        <begin position="128"/>
        <end position="147"/>
    </location>
</feature>
<sequence length="220" mass="22554">MSLSLAWSLTGLLLLLAAACLLDRRLRRACLAFVAFALVMSIAWWQLGAPWLAAAEALLGALLTGAALLHALGRAGDVPRLPPRDEAPPASGGAALRLLGVLAWLALAGLAASWLLGGRGLVPPRAALASLVPAGLAVMALGLWAFARHRHLLRQLLAFNVLGSGVFLLLAGLAGTAPEVQGLILVGLVVALVGSVLGALLLRRLHALAGQVSLESEGEP</sequence>
<evidence type="ECO:0000313" key="8">
    <source>
        <dbReference type="EMBL" id="MDR5892401.1"/>
    </source>
</evidence>
<feature type="transmembrane region" description="Helical" evidence="6">
    <location>
        <begin position="53"/>
        <end position="73"/>
    </location>
</feature>
<feature type="transmembrane region" description="Helical" evidence="6">
    <location>
        <begin position="156"/>
        <end position="177"/>
    </location>
</feature>
<gene>
    <name evidence="8" type="ORF">QC820_06190</name>
</gene>
<feature type="transmembrane region" description="Helical" evidence="6">
    <location>
        <begin position="94"/>
        <end position="116"/>
    </location>
</feature>
<dbReference type="Pfam" id="PF13244">
    <property type="entry name" value="MbhD"/>
    <property type="match status" value="1"/>
</dbReference>
<keyword evidence="2" id="KW-1003">Cell membrane</keyword>
<dbReference type="RefSeq" id="WP_309636196.1">
    <property type="nucleotide sequence ID" value="NZ_JARWAL010000004.1"/>
</dbReference>
<keyword evidence="9" id="KW-1185">Reference proteome</keyword>
<evidence type="ECO:0000256" key="1">
    <source>
        <dbReference type="ARBA" id="ARBA00004651"/>
    </source>
</evidence>
<evidence type="ECO:0000259" key="7">
    <source>
        <dbReference type="Pfam" id="PF13244"/>
    </source>
</evidence>
<dbReference type="EMBL" id="JARWAL010000004">
    <property type="protein sequence ID" value="MDR5892401.1"/>
    <property type="molecule type" value="Genomic_DNA"/>
</dbReference>
<protein>
    <submittedName>
        <fullName evidence="8">DUF4040 domain-containing protein</fullName>
    </submittedName>
</protein>
<dbReference type="InterPro" id="IPR039428">
    <property type="entry name" value="NUOK/Mnh_C1-like"/>
</dbReference>
<dbReference type="InterPro" id="IPR025383">
    <property type="entry name" value="MrpA_C/MbhD"/>
</dbReference>
<comment type="caution">
    <text evidence="8">The sequence shown here is derived from an EMBL/GenBank/DDBJ whole genome shotgun (WGS) entry which is preliminary data.</text>
</comment>
<keyword evidence="4 6" id="KW-1133">Transmembrane helix</keyword>
<organism evidence="8 9">
    <name type="scientific">Halomonas mongoliensis</name>
    <dbReference type="NCBI Taxonomy" id="321265"/>
    <lineage>
        <taxon>Bacteria</taxon>
        <taxon>Pseudomonadati</taxon>
        <taxon>Pseudomonadota</taxon>
        <taxon>Gammaproteobacteria</taxon>
        <taxon>Oceanospirillales</taxon>
        <taxon>Halomonadaceae</taxon>
        <taxon>Halomonas</taxon>
    </lineage>
</organism>
<proteinExistence type="predicted"/>
<feature type="transmembrane region" description="Helical" evidence="6">
    <location>
        <begin position="6"/>
        <end position="22"/>
    </location>
</feature>
<keyword evidence="5 6" id="KW-0472">Membrane</keyword>
<evidence type="ECO:0000256" key="4">
    <source>
        <dbReference type="ARBA" id="ARBA00022989"/>
    </source>
</evidence>
<dbReference type="Pfam" id="PF00420">
    <property type="entry name" value="Oxidored_q2"/>
    <property type="match status" value="1"/>
</dbReference>
<feature type="transmembrane region" description="Helical" evidence="6">
    <location>
        <begin position="183"/>
        <end position="202"/>
    </location>
</feature>
<dbReference type="Proteomes" id="UP001252270">
    <property type="component" value="Unassembled WGS sequence"/>
</dbReference>
<evidence type="ECO:0000256" key="5">
    <source>
        <dbReference type="ARBA" id="ARBA00023136"/>
    </source>
</evidence>
<evidence type="ECO:0000256" key="3">
    <source>
        <dbReference type="ARBA" id="ARBA00022692"/>
    </source>
</evidence>
<evidence type="ECO:0000256" key="2">
    <source>
        <dbReference type="ARBA" id="ARBA00022475"/>
    </source>
</evidence>
<dbReference type="Gene3D" id="1.10.287.3510">
    <property type="match status" value="1"/>
</dbReference>